<sequence length="726" mass="80346">MASDSGSSLVKDTNTMPSVSSSSSCFSLKRKRPPKIEIPNVLQEMPTEKFTSQDSTTQQDPVCVFSEIGFVGVSSVKGKKKFMEDTHKILPCINGNNSNKGFFGVYDGHGGKKAAEFVAENLHTNILQMMENCEEPMSKEEAVKAGYLKTDQEFLKQGLGSGACCVTALIEGQEVLISNLGDCRAVLCRGGVAEALTRDHRVEQEDEQKRIEDKGGYVEFHRGAWRVHGILCVSRSIGDAHLKDWVLAEPDAKILKLTPDMEFLVLASDGLWEEVGNQETVDKIKQFCTVEKQLGPSSDLQKDYDDDNFGCVNVSPSSKLRRISLVKQPKGMMGQSPSYKKTINRRKANKDDFANENESPPSKSRRISLVKGVNMKTMSPTKESISYKMSKTTSNGLVAACEELVNLASIMHDSIGIPACFSSGERPADDPATVIRSGQSLVMSVYQTKIAGKCRLITITWCKNMLLHGLSVSVEGLDGDEHHRCKVELKPWYFWRKQGSKKFMVDGKTVYVVWDLKAAIFNGKIEPQSGYYVAIVCEEEVVLIVGDLKKDAFRKTGCRPALIEPMLVTRKEHVFGRKKFSTRAKFQEKGNIHELSIEYKNAISNDKSLGGFDPQMEIKIDGNLAVHIEHLQWKFRGNESISVSKTKVEVYWDVHDWFFSSGTRHGLFLFRPISSSASPSSSSSSTTTALTSTHLSTHEASTASGEEVNACGSSRPDGITFICLVQ</sequence>
<organism evidence="12 13">
    <name type="scientific">Quercus lobata</name>
    <name type="common">Valley oak</name>
    <dbReference type="NCBI Taxonomy" id="97700"/>
    <lineage>
        <taxon>Eukaryota</taxon>
        <taxon>Viridiplantae</taxon>
        <taxon>Streptophyta</taxon>
        <taxon>Embryophyta</taxon>
        <taxon>Tracheophyta</taxon>
        <taxon>Spermatophyta</taxon>
        <taxon>Magnoliopsida</taxon>
        <taxon>eudicotyledons</taxon>
        <taxon>Gunneridae</taxon>
        <taxon>Pentapetalae</taxon>
        <taxon>rosids</taxon>
        <taxon>fabids</taxon>
        <taxon>Fagales</taxon>
        <taxon>Fagaceae</taxon>
        <taxon>Quercus</taxon>
    </lineage>
</organism>
<comment type="similarity">
    <text evidence="9">Belongs to the PP2C family.</text>
</comment>
<feature type="compositionally biased region" description="Low complexity" evidence="10">
    <location>
        <begin position="675"/>
        <end position="695"/>
    </location>
</feature>
<accession>A0A7N2L8L6</accession>
<feature type="compositionally biased region" description="Low complexity" evidence="10">
    <location>
        <begin position="18"/>
        <end position="27"/>
    </location>
</feature>
<evidence type="ECO:0000256" key="10">
    <source>
        <dbReference type="SAM" id="MobiDB-lite"/>
    </source>
</evidence>
<dbReference type="Gene3D" id="3.60.40.10">
    <property type="entry name" value="PPM-type phosphatase domain"/>
    <property type="match status" value="1"/>
</dbReference>
<feature type="compositionally biased region" description="Polar residues" evidence="10">
    <location>
        <begin position="1"/>
        <end position="17"/>
    </location>
</feature>
<evidence type="ECO:0000256" key="2">
    <source>
        <dbReference type="ARBA" id="ARBA00001946"/>
    </source>
</evidence>
<dbReference type="GO" id="GO:0046872">
    <property type="term" value="F:metal ion binding"/>
    <property type="evidence" value="ECO:0007669"/>
    <property type="project" value="UniProtKB-KW"/>
</dbReference>
<feature type="domain" description="PPM-type phosphatase" evidence="11">
    <location>
        <begin position="70"/>
        <end position="314"/>
    </location>
</feature>
<dbReference type="EnsemblPlants" id="QL03p057577:mrna">
    <property type="protein sequence ID" value="QL03p057577:mrna"/>
    <property type="gene ID" value="QL03p057577"/>
</dbReference>
<dbReference type="InterPro" id="IPR000222">
    <property type="entry name" value="PP2C_BS"/>
</dbReference>
<dbReference type="GO" id="GO:0004722">
    <property type="term" value="F:protein serine/threonine phosphatase activity"/>
    <property type="evidence" value="ECO:0007669"/>
    <property type="project" value="UniProtKB-EC"/>
</dbReference>
<evidence type="ECO:0000313" key="12">
    <source>
        <dbReference type="EnsemblPlants" id="QL03p057577:mrna"/>
    </source>
</evidence>
<name>A0A7N2L8L6_QUELO</name>
<dbReference type="FunCoup" id="A0A7N2L8L6">
    <property type="interactions" value="1"/>
</dbReference>
<keyword evidence="4" id="KW-0479">Metal-binding</keyword>
<dbReference type="Pfam" id="PF05910">
    <property type="entry name" value="DUF868"/>
    <property type="match status" value="1"/>
</dbReference>
<comment type="cofactor">
    <cofactor evidence="1">
        <name>Mn(2+)</name>
        <dbReference type="ChEBI" id="CHEBI:29035"/>
    </cofactor>
</comment>
<dbReference type="PANTHER" id="PTHR31972:SF11">
    <property type="entry name" value="DUF868 DOMAIN-CONTAINING PROTEIN"/>
    <property type="match status" value="1"/>
</dbReference>
<dbReference type="CDD" id="cd00143">
    <property type="entry name" value="PP2Cc"/>
    <property type="match status" value="1"/>
</dbReference>
<evidence type="ECO:0000256" key="9">
    <source>
        <dbReference type="RuleBase" id="RU003465"/>
    </source>
</evidence>
<keyword evidence="5 9" id="KW-0378">Hydrolase</keyword>
<dbReference type="PROSITE" id="PS51746">
    <property type="entry name" value="PPM_2"/>
    <property type="match status" value="1"/>
</dbReference>
<protein>
    <recommendedName>
        <fullName evidence="3">protein-serine/threonine phosphatase</fullName>
        <ecNumber evidence="3">3.1.3.16</ecNumber>
    </recommendedName>
</protein>
<dbReference type="Gramene" id="QL03p057577:mrna">
    <property type="protein sequence ID" value="QL03p057577:mrna"/>
    <property type="gene ID" value="QL03p057577"/>
</dbReference>
<dbReference type="OMA" id="MENCEEP"/>
<keyword evidence="7 9" id="KW-0904">Protein phosphatase</keyword>
<dbReference type="EC" id="3.1.3.16" evidence="3"/>
<keyword evidence="8" id="KW-0464">Manganese</keyword>
<dbReference type="PANTHER" id="PTHR31972">
    <property type="entry name" value="EXPRESSED PROTEIN"/>
    <property type="match status" value="1"/>
</dbReference>
<keyword evidence="13" id="KW-1185">Reference proteome</keyword>
<dbReference type="AlphaFoldDB" id="A0A7N2L8L6"/>
<evidence type="ECO:0000313" key="13">
    <source>
        <dbReference type="Proteomes" id="UP000594261"/>
    </source>
</evidence>
<evidence type="ECO:0000256" key="3">
    <source>
        <dbReference type="ARBA" id="ARBA00013081"/>
    </source>
</evidence>
<feature type="region of interest" description="Disordered" evidence="10">
    <location>
        <begin position="675"/>
        <end position="711"/>
    </location>
</feature>
<dbReference type="InterPro" id="IPR008586">
    <property type="entry name" value="DUF868_pln"/>
</dbReference>
<dbReference type="Proteomes" id="UP000594261">
    <property type="component" value="Chromosome 3"/>
</dbReference>
<feature type="region of interest" description="Disordered" evidence="10">
    <location>
        <begin position="1"/>
        <end position="30"/>
    </location>
</feature>
<evidence type="ECO:0000256" key="5">
    <source>
        <dbReference type="ARBA" id="ARBA00022801"/>
    </source>
</evidence>
<dbReference type="SMART" id="SM00332">
    <property type="entry name" value="PP2Cc"/>
    <property type="match status" value="1"/>
</dbReference>
<evidence type="ECO:0000256" key="1">
    <source>
        <dbReference type="ARBA" id="ARBA00001936"/>
    </source>
</evidence>
<evidence type="ECO:0000256" key="8">
    <source>
        <dbReference type="ARBA" id="ARBA00023211"/>
    </source>
</evidence>
<dbReference type="InParanoid" id="A0A7N2L8L6"/>
<dbReference type="Pfam" id="PF00481">
    <property type="entry name" value="PP2C"/>
    <property type="match status" value="1"/>
</dbReference>
<proteinExistence type="inferred from homology"/>
<dbReference type="EMBL" id="LRBV02000003">
    <property type="status" value="NOT_ANNOTATED_CDS"/>
    <property type="molecule type" value="Genomic_DNA"/>
</dbReference>
<evidence type="ECO:0000256" key="6">
    <source>
        <dbReference type="ARBA" id="ARBA00022842"/>
    </source>
</evidence>
<evidence type="ECO:0000256" key="4">
    <source>
        <dbReference type="ARBA" id="ARBA00022723"/>
    </source>
</evidence>
<reference evidence="12 13" key="1">
    <citation type="journal article" date="2016" name="G3 (Bethesda)">
        <title>First Draft Assembly and Annotation of the Genome of a California Endemic Oak Quercus lobata Nee (Fagaceae).</title>
        <authorList>
            <person name="Sork V.L."/>
            <person name="Fitz-Gibbon S.T."/>
            <person name="Puiu D."/>
            <person name="Crepeau M."/>
            <person name="Gugger P.F."/>
            <person name="Sherman R."/>
            <person name="Stevens K."/>
            <person name="Langley C.H."/>
            <person name="Pellegrini M."/>
            <person name="Salzberg S.L."/>
        </authorList>
    </citation>
    <scope>NUCLEOTIDE SEQUENCE [LARGE SCALE GENOMIC DNA]</scope>
    <source>
        <strain evidence="12 13">cv. SW786</strain>
    </source>
</reference>
<dbReference type="InterPro" id="IPR036457">
    <property type="entry name" value="PPM-type-like_dom_sf"/>
</dbReference>
<evidence type="ECO:0000259" key="11">
    <source>
        <dbReference type="PROSITE" id="PS51746"/>
    </source>
</evidence>
<reference evidence="12" key="2">
    <citation type="submission" date="2021-01" db="UniProtKB">
        <authorList>
            <consortium name="EnsemblPlants"/>
        </authorList>
    </citation>
    <scope>IDENTIFICATION</scope>
</reference>
<evidence type="ECO:0000256" key="7">
    <source>
        <dbReference type="ARBA" id="ARBA00022912"/>
    </source>
</evidence>
<comment type="cofactor">
    <cofactor evidence="2">
        <name>Mg(2+)</name>
        <dbReference type="ChEBI" id="CHEBI:18420"/>
    </cofactor>
</comment>
<keyword evidence="6" id="KW-0460">Magnesium</keyword>
<dbReference type="PROSITE" id="PS01032">
    <property type="entry name" value="PPM_1"/>
    <property type="match status" value="1"/>
</dbReference>
<dbReference type="InterPro" id="IPR001932">
    <property type="entry name" value="PPM-type_phosphatase-like_dom"/>
</dbReference>
<dbReference type="SUPFAM" id="SSF81606">
    <property type="entry name" value="PP2C-like"/>
    <property type="match status" value="1"/>
</dbReference>